<dbReference type="InterPro" id="IPR054289">
    <property type="entry name" value="DUF7025"/>
</dbReference>
<reference evidence="3" key="1">
    <citation type="submission" date="2023-06" db="EMBL/GenBank/DDBJ databases">
        <title>Genome-scale phylogeny and comparative genomics of the fungal order Sordariales.</title>
        <authorList>
            <consortium name="Lawrence Berkeley National Laboratory"/>
            <person name="Hensen N."/>
            <person name="Bonometti L."/>
            <person name="Westerberg I."/>
            <person name="Brannstrom I.O."/>
            <person name="Guillou S."/>
            <person name="Cros-Aarteil S."/>
            <person name="Calhoun S."/>
            <person name="Haridas S."/>
            <person name="Kuo A."/>
            <person name="Mondo S."/>
            <person name="Pangilinan J."/>
            <person name="Riley R."/>
            <person name="Labutti K."/>
            <person name="Andreopoulos B."/>
            <person name="Lipzen A."/>
            <person name="Chen C."/>
            <person name="Yanf M."/>
            <person name="Daum C."/>
            <person name="Ng V."/>
            <person name="Clum A."/>
            <person name="Steindorff A."/>
            <person name="Ohm R."/>
            <person name="Martin F."/>
            <person name="Silar P."/>
            <person name="Natvig D."/>
            <person name="Lalanne C."/>
            <person name="Gautier V."/>
            <person name="Ament-Velasquez S.L."/>
            <person name="Kruys A."/>
            <person name="Hutchinson M.I."/>
            <person name="Powell A.J."/>
            <person name="Barry K."/>
            <person name="Miller A.N."/>
            <person name="Grigoriev I.V."/>
            <person name="Debuchy R."/>
            <person name="Gladieux P."/>
            <person name="Thoren M.H."/>
            <person name="Johannesson H."/>
        </authorList>
    </citation>
    <scope>NUCLEOTIDE SEQUENCE</scope>
    <source>
        <strain evidence="3">PSN4</strain>
    </source>
</reference>
<comment type="caution">
    <text evidence="3">The sequence shown here is derived from an EMBL/GenBank/DDBJ whole genome shotgun (WGS) entry which is preliminary data.</text>
</comment>
<dbReference type="EMBL" id="MU839830">
    <property type="protein sequence ID" value="KAK1757422.1"/>
    <property type="molecule type" value="Genomic_DNA"/>
</dbReference>
<dbReference type="Proteomes" id="UP001239445">
    <property type="component" value="Unassembled WGS sequence"/>
</dbReference>
<dbReference type="GO" id="GO:0005524">
    <property type="term" value="F:ATP binding"/>
    <property type="evidence" value="ECO:0007669"/>
    <property type="project" value="InterPro"/>
</dbReference>
<dbReference type="Pfam" id="PF23232">
    <property type="entry name" value="AAA_lid_13"/>
    <property type="match status" value="1"/>
</dbReference>
<gene>
    <name evidence="3" type="ORF">QBC47DRAFT_442303</name>
</gene>
<feature type="compositionally biased region" description="Basic and acidic residues" evidence="1">
    <location>
        <begin position="839"/>
        <end position="848"/>
    </location>
</feature>
<dbReference type="InterPro" id="IPR056599">
    <property type="entry name" value="AAA_lid_fung"/>
</dbReference>
<accession>A0AAJ0F800</accession>
<protein>
    <submittedName>
        <fullName evidence="3">ATPase</fullName>
    </submittedName>
</protein>
<evidence type="ECO:0000256" key="1">
    <source>
        <dbReference type="SAM" id="MobiDB-lite"/>
    </source>
</evidence>
<feature type="compositionally biased region" description="Basic residues" evidence="1">
    <location>
        <begin position="803"/>
        <end position="813"/>
    </location>
</feature>
<dbReference type="InterPro" id="IPR003593">
    <property type="entry name" value="AAA+_ATPase"/>
</dbReference>
<name>A0AAJ0F800_9PEZI</name>
<evidence type="ECO:0000313" key="3">
    <source>
        <dbReference type="EMBL" id="KAK1757422.1"/>
    </source>
</evidence>
<dbReference type="Gene3D" id="3.40.50.300">
    <property type="entry name" value="P-loop containing nucleotide triphosphate hydrolases"/>
    <property type="match status" value="1"/>
</dbReference>
<dbReference type="AlphaFoldDB" id="A0AAJ0F800"/>
<evidence type="ECO:0000313" key="4">
    <source>
        <dbReference type="Proteomes" id="UP001239445"/>
    </source>
</evidence>
<organism evidence="3 4">
    <name type="scientific">Echria macrotheca</name>
    <dbReference type="NCBI Taxonomy" id="438768"/>
    <lineage>
        <taxon>Eukaryota</taxon>
        <taxon>Fungi</taxon>
        <taxon>Dikarya</taxon>
        <taxon>Ascomycota</taxon>
        <taxon>Pezizomycotina</taxon>
        <taxon>Sordariomycetes</taxon>
        <taxon>Sordariomycetidae</taxon>
        <taxon>Sordariales</taxon>
        <taxon>Schizotheciaceae</taxon>
        <taxon>Echria</taxon>
    </lineage>
</organism>
<keyword evidence="4" id="KW-1185">Reference proteome</keyword>
<proteinExistence type="predicted"/>
<dbReference type="SUPFAM" id="SSF52540">
    <property type="entry name" value="P-loop containing nucleoside triphosphate hydrolases"/>
    <property type="match status" value="1"/>
</dbReference>
<dbReference type="Pfam" id="PF00004">
    <property type="entry name" value="AAA"/>
    <property type="match status" value="1"/>
</dbReference>
<feature type="domain" description="AAA+ ATPase" evidence="2">
    <location>
        <begin position="550"/>
        <end position="679"/>
    </location>
</feature>
<dbReference type="InterPro" id="IPR027417">
    <property type="entry name" value="P-loop_NTPase"/>
</dbReference>
<dbReference type="SMART" id="SM00382">
    <property type="entry name" value="AAA"/>
    <property type="match status" value="1"/>
</dbReference>
<dbReference type="InterPro" id="IPR003959">
    <property type="entry name" value="ATPase_AAA_core"/>
</dbReference>
<dbReference type="PANTHER" id="PTHR46411">
    <property type="entry name" value="FAMILY ATPASE, PUTATIVE-RELATED"/>
    <property type="match status" value="1"/>
</dbReference>
<feature type="region of interest" description="Disordered" evidence="1">
    <location>
        <begin position="780"/>
        <end position="848"/>
    </location>
</feature>
<feature type="region of interest" description="Disordered" evidence="1">
    <location>
        <begin position="102"/>
        <end position="139"/>
    </location>
</feature>
<feature type="compositionally biased region" description="Acidic residues" evidence="1">
    <location>
        <begin position="782"/>
        <end position="793"/>
    </location>
</feature>
<dbReference type="GO" id="GO:0016887">
    <property type="term" value="F:ATP hydrolysis activity"/>
    <property type="evidence" value="ECO:0007669"/>
    <property type="project" value="InterPro"/>
</dbReference>
<dbReference type="PANTHER" id="PTHR46411:SF2">
    <property type="entry name" value="AAA+ ATPASE DOMAIN-CONTAINING PROTEIN"/>
    <property type="match status" value="1"/>
</dbReference>
<sequence>MADNKTPDDGLLSSFVNVADAAQHARLRELVSRAPGKASLDDDEMPDVLYSVQYMDLNGKVIDSRVSETPLSVIEYATFDQSAGKKPVIEIRTRVCAVKEGQRPRIDQRQYDSGSDSEYCGGSPPPRSRYPGEPGFAPGFANRRDDDLKAFKAEKPEMLIHSPYLCAALSAVVGYYPGFTSVAEGTVIETPYRVVLHHWEALERYKDNQPDSHDAEYKATTAKHIDALLAFLRETFSEQLAAEARRWENPSGATATFDLLWLLLKPGEIVYRNKDGYLTAYVVSSVSRDEQLRRQDAYCVNYWDVTYESGRLRRKMHTISIYAWNGEREIASLPLIPARFVPGGTEAVAEGRVKNGRQYWGLAGQPSYREYDGPLTDRDGKRQGRMAGRVIVDCEGWERFRDALDMINPGMRRPIMPHHQGPNRPKTDVLPQSLPRCPCKECSSLQLPLIPGPFAGFDDLDPAEDGLPPNEALYLQVITDTIPAFILGQRSWGQLKVEHLTDVRPDQEAFKFLVLDDEIKLTVKALIGKFANSDGKVSPWPSDFVKHKGEGRIFLLHGSPGVGKTCTAECIAELTRRPLLSLTSGDIGTSTQANLVERSLNHFLALGERYGALVLLDEADVYLEARTTKDLPRNGLVSMFLRALEYYKGVLFLTTNRVEAFDDAFTSRIHVALHYRRLGHDDRGRIWIHNFERLEKDSGGKCYVPQSTRRYVLESDEVRRLKLNGREIRNALQTAVALAETEALEGGVETVTVGEKHLRAVVKMSMGFRVFLKNKRAGGVGIDEESEDGDDEGLSSSVAVAARKQKKGRRGVGRGRYVDDEDEEEDEEDEEEEEEDSEREMASFHDSV</sequence>
<dbReference type="Pfam" id="PF22942">
    <property type="entry name" value="DUF7025"/>
    <property type="match status" value="1"/>
</dbReference>
<feature type="compositionally biased region" description="Acidic residues" evidence="1">
    <location>
        <begin position="819"/>
        <end position="838"/>
    </location>
</feature>
<evidence type="ECO:0000259" key="2">
    <source>
        <dbReference type="SMART" id="SM00382"/>
    </source>
</evidence>